<keyword evidence="3" id="KW-1185">Reference proteome</keyword>
<evidence type="ECO:0000313" key="3">
    <source>
        <dbReference type="Proteomes" id="UP000313645"/>
    </source>
</evidence>
<protein>
    <recommendedName>
        <fullName evidence="4">DUF1772 domain-containing protein</fullName>
    </recommendedName>
</protein>
<dbReference type="RefSeq" id="WP_131482752.1">
    <property type="nucleotide sequence ID" value="NZ_SJDL01000025.1"/>
</dbReference>
<name>A0ABY1ZJS7_9GAMM</name>
<evidence type="ECO:0008006" key="4">
    <source>
        <dbReference type="Google" id="ProtNLM"/>
    </source>
</evidence>
<evidence type="ECO:0000313" key="2">
    <source>
        <dbReference type="EMBL" id="TBW53344.1"/>
    </source>
</evidence>
<gene>
    <name evidence="2" type="ORF">EZI54_15290</name>
</gene>
<sequence>MENILIVPVGLAMALALLTLGGGLYEFSVLDPAWPKRPELIQPARGGVSRKRFWIPAHVAFELMLIVSLVLGWSHADVRLYLLIALASHGVMRVWSAFDFIPKALAFERADPSAITEAAARAWTTRSLLRLPLDLATCGAMLMAFARAAQLQLT</sequence>
<keyword evidence="1" id="KW-0472">Membrane</keyword>
<organism evidence="2 3">
    <name type="scientific">Marinobacter halodurans</name>
    <dbReference type="NCBI Taxonomy" id="2528979"/>
    <lineage>
        <taxon>Bacteria</taxon>
        <taxon>Pseudomonadati</taxon>
        <taxon>Pseudomonadota</taxon>
        <taxon>Gammaproteobacteria</taxon>
        <taxon>Pseudomonadales</taxon>
        <taxon>Marinobacteraceae</taxon>
        <taxon>Marinobacter</taxon>
    </lineage>
</organism>
<keyword evidence="1" id="KW-1133">Transmembrane helix</keyword>
<proteinExistence type="predicted"/>
<accession>A0ABY1ZJS7</accession>
<reference evidence="2 3" key="1">
    <citation type="submission" date="2019-02" db="EMBL/GenBank/DDBJ databases">
        <title>Marinobacter halodurans sp. nov., a marine bacterium isolated from sea tidal flat.</title>
        <authorList>
            <person name="Yoo Y."/>
            <person name="Lee D.W."/>
            <person name="Kim B.S."/>
            <person name="Kim J.-J."/>
        </authorList>
    </citation>
    <scope>NUCLEOTIDE SEQUENCE [LARGE SCALE GENOMIC DNA]</scope>
    <source>
        <strain evidence="2 3">YJ-S3-2</strain>
    </source>
</reference>
<comment type="caution">
    <text evidence="2">The sequence shown here is derived from an EMBL/GenBank/DDBJ whole genome shotgun (WGS) entry which is preliminary data.</text>
</comment>
<keyword evidence="1" id="KW-0812">Transmembrane</keyword>
<feature type="transmembrane region" description="Helical" evidence="1">
    <location>
        <begin position="80"/>
        <end position="101"/>
    </location>
</feature>
<feature type="transmembrane region" description="Helical" evidence="1">
    <location>
        <begin position="53"/>
        <end position="74"/>
    </location>
</feature>
<dbReference type="EMBL" id="SJDL01000025">
    <property type="protein sequence ID" value="TBW53344.1"/>
    <property type="molecule type" value="Genomic_DNA"/>
</dbReference>
<evidence type="ECO:0000256" key="1">
    <source>
        <dbReference type="SAM" id="Phobius"/>
    </source>
</evidence>
<feature type="transmembrane region" description="Helical" evidence="1">
    <location>
        <begin position="6"/>
        <end position="27"/>
    </location>
</feature>
<dbReference type="Proteomes" id="UP000313645">
    <property type="component" value="Unassembled WGS sequence"/>
</dbReference>